<feature type="transmembrane region" description="Helical" evidence="2">
    <location>
        <begin position="164"/>
        <end position="183"/>
    </location>
</feature>
<organism evidence="3 4">
    <name type="scientific">Kribbella speibonae</name>
    <dbReference type="NCBI Taxonomy" id="1572660"/>
    <lineage>
        <taxon>Bacteria</taxon>
        <taxon>Bacillati</taxon>
        <taxon>Actinomycetota</taxon>
        <taxon>Actinomycetes</taxon>
        <taxon>Propionibacteriales</taxon>
        <taxon>Kribbellaceae</taxon>
        <taxon>Kribbella</taxon>
    </lineage>
</organism>
<feature type="region of interest" description="Disordered" evidence="1">
    <location>
        <begin position="1"/>
        <end position="39"/>
    </location>
</feature>
<proteinExistence type="predicted"/>
<keyword evidence="2" id="KW-1133">Transmembrane helix</keyword>
<dbReference type="AlphaFoldDB" id="A0A4R0JBF2"/>
<keyword evidence="2" id="KW-0812">Transmembrane</keyword>
<dbReference type="Proteomes" id="UP000294225">
    <property type="component" value="Unassembled WGS sequence"/>
</dbReference>
<gene>
    <name evidence="3" type="ORF">E0H92_21250</name>
</gene>
<name>A0A4R0JBF2_9ACTN</name>
<evidence type="ECO:0000256" key="2">
    <source>
        <dbReference type="SAM" id="Phobius"/>
    </source>
</evidence>
<feature type="transmembrane region" description="Helical" evidence="2">
    <location>
        <begin position="88"/>
        <end position="112"/>
    </location>
</feature>
<feature type="compositionally biased region" description="Basic and acidic residues" evidence="1">
    <location>
        <begin position="1"/>
        <end position="16"/>
    </location>
</feature>
<evidence type="ECO:0000313" key="4">
    <source>
        <dbReference type="Proteomes" id="UP000294225"/>
    </source>
</evidence>
<feature type="transmembrane region" description="Helical" evidence="2">
    <location>
        <begin position="195"/>
        <end position="214"/>
    </location>
</feature>
<accession>A0A4R0JBF2</accession>
<evidence type="ECO:0000256" key="1">
    <source>
        <dbReference type="SAM" id="MobiDB-lite"/>
    </source>
</evidence>
<feature type="transmembrane region" description="Helical" evidence="2">
    <location>
        <begin position="226"/>
        <end position="250"/>
    </location>
</feature>
<comment type="caution">
    <text evidence="3">The sequence shown here is derived from an EMBL/GenBank/DDBJ whole genome shotgun (WGS) entry which is preliminary data.</text>
</comment>
<evidence type="ECO:0000313" key="3">
    <source>
        <dbReference type="EMBL" id="TCC38895.1"/>
    </source>
</evidence>
<dbReference type="RefSeq" id="WP_131497402.1">
    <property type="nucleotide sequence ID" value="NZ_SJKC01000002.1"/>
</dbReference>
<feature type="transmembrane region" description="Helical" evidence="2">
    <location>
        <begin position="262"/>
        <end position="278"/>
    </location>
</feature>
<keyword evidence="2" id="KW-0472">Membrane</keyword>
<dbReference type="EMBL" id="SJKC01000002">
    <property type="protein sequence ID" value="TCC38895.1"/>
    <property type="molecule type" value="Genomic_DNA"/>
</dbReference>
<reference evidence="3 4" key="1">
    <citation type="submission" date="2019-02" db="EMBL/GenBank/DDBJ databases">
        <title>Kribbella capetownensis sp. nov. and Kribbella speibonae sp. nov., isolated from soil.</title>
        <authorList>
            <person name="Curtis S.M."/>
            <person name="Norton I."/>
            <person name="Everest G.J."/>
            <person name="Meyers P.R."/>
        </authorList>
    </citation>
    <scope>NUCLEOTIDE SEQUENCE [LARGE SCALE GENOMIC DNA]</scope>
    <source>
        <strain evidence="3 4">YM55</strain>
    </source>
</reference>
<sequence length="504" mass="55897">MDRGRSDAEPQAHDEGGVSEMQKLMNDEDAVNDRPEHEETAFRPGVPFWGSVVNGWFTAGVRTDWSRRVTEGRGFNHDRIRPYVTRGALLVGLGGSLVAVDASLWALLWLAVGSLQTILEIWFEPAMRARYEKLAAMPALGQNRFGRWITHIAYLNYEKSVTNVTGLLGALAAMGNMAAVLYGTRWDAEPSWVRVLALCFAMLYLASGAIGPLADAAMYSPLTLIPTWLVVLFRWAWVIVVGLFVVLLLTAQGSRFSWGAELPYALMVVVAIGYYPMLRCREFERAVAAGADVADDLAHERYKAIVLDLHNLLQPVKHSLALAAANMPNQADRAELDRFLRDMRYTYDAARSRTLDLSQGLGMPLEDHLRSIASAERVKLDVDLRLPSHLGAQQAQRIKQWLLVLVQNSVQAYRSWDDSAVAWIGVRADALGGDLVVEVKDLLEPVPSSVWNDPDRTLGRVRADIEALGGTMQQRAGDRGKVITVRWTALQLIKVLGTTERGAR</sequence>
<protein>
    <submittedName>
        <fullName evidence="3">Uncharacterized protein</fullName>
    </submittedName>
</protein>